<proteinExistence type="inferred from homology"/>
<reference evidence="3" key="1">
    <citation type="submission" date="2021-02" db="EMBL/GenBank/DDBJ databases">
        <authorList>
            <person name="Nowell W R."/>
        </authorList>
    </citation>
    <scope>NUCLEOTIDE SEQUENCE</scope>
</reference>
<dbReference type="InterPro" id="IPR036148">
    <property type="entry name" value="MmgE/PrpD_sf"/>
</dbReference>
<evidence type="ECO:0000256" key="1">
    <source>
        <dbReference type="ARBA" id="ARBA00006174"/>
    </source>
</evidence>
<dbReference type="PANTHER" id="PTHR16943:SF16">
    <property type="entry name" value="2-METHYLCITRATE DEHYDRATASE-RELATED"/>
    <property type="match status" value="1"/>
</dbReference>
<dbReference type="PANTHER" id="PTHR16943">
    <property type="entry name" value="2-METHYLCITRATE DEHYDRATASE-RELATED"/>
    <property type="match status" value="1"/>
</dbReference>
<dbReference type="Pfam" id="PF03972">
    <property type="entry name" value="MmgE_PrpD_N"/>
    <property type="match status" value="1"/>
</dbReference>
<dbReference type="SUPFAM" id="SSF103378">
    <property type="entry name" value="2-methylcitrate dehydratase PrpD"/>
    <property type="match status" value="1"/>
</dbReference>
<dbReference type="InterPro" id="IPR042183">
    <property type="entry name" value="MmgE/PrpD_sf_1"/>
</dbReference>
<protein>
    <recommendedName>
        <fullName evidence="2">MmgE/PrpD N-terminal domain-containing protein</fullName>
    </recommendedName>
</protein>
<dbReference type="InterPro" id="IPR040442">
    <property type="entry name" value="Pyrv_kinase-like_dom_sf"/>
</dbReference>
<dbReference type="InterPro" id="IPR005656">
    <property type="entry name" value="MmgE_PrpD"/>
</dbReference>
<dbReference type="GO" id="GO:0005739">
    <property type="term" value="C:mitochondrion"/>
    <property type="evidence" value="ECO:0007669"/>
    <property type="project" value="TreeGrafter"/>
</dbReference>
<dbReference type="Proteomes" id="UP000663828">
    <property type="component" value="Unassembled WGS sequence"/>
</dbReference>
<comment type="similarity">
    <text evidence="1">Belongs to the PrpD family.</text>
</comment>
<dbReference type="Gene3D" id="3.20.20.60">
    <property type="entry name" value="Phosphoenolpyruvate-binding domains"/>
    <property type="match status" value="1"/>
</dbReference>
<evidence type="ECO:0000259" key="2">
    <source>
        <dbReference type="Pfam" id="PF03972"/>
    </source>
</evidence>
<accession>A0A816HU86</accession>
<evidence type="ECO:0000313" key="3">
    <source>
        <dbReference type="EMBL" id="CAF1690243.1"/>
    </source>
</evidence>
<dbReference type="GO" id="GO:0016829">
    <property type="term" value="F:lyase activity"/>
    <property type="evidence" value="ECO:0007669"/>
    <property type="project" value="InterPro"/>
</dbReference>
<name>A0A816HU86_ADIRI</name>
<evidence type="ECO:0000313" key="4">
    <source>
        <dbReference type="Proteomes" id="UP000663828"/>
    </source>
</evidence>
<organism evidence="3 4">
    <name type="scientific">Adineta ricciae</name>
    <name type="common">Rotifer</name>
    <dbReference type="NCBI Taxonomy" id="249248"/>
    <lineage>
        <taxon>Eukaryota</taxon>
        <taxon>Metazoa</taxon>
        <taxon>Spiralia</taxon>
        <taxon>Gnathifera</taxon>
        <taxon>Rotifera</taxon>
        <taxon>Eurotatoria</taxon>
        <taxon>Bdelloidea</taxon>
        <taxon>Adinetida</taxon>
        <taxon>Adinetidae</taxon>
        <taxon>Adineta</taxon>
    </lineage>
</organism>
<dbReference type="InterPro" id="IPR015813">
    <property type="entry name" value="Pyrv/PenolPyrv_kinase-like_dom"/>
</dbReference>
<sequence length="117" mass="13224">MLAYSQLQQEEFQAEKYGYTAVRHQREVGTGYFDLVTLAITGKHFSIYLMKKISNIRPIADKILRDISSYVHNYKIQSSLAFDTARLCFLDTLGCGLEALKYPQCTRLIGPIVPGAT</sequence>
<dbReference type="InterPro" id="IPR045336">
    <property type="entry name" value="MmgE_PrpD_N"/>
</dbReference>
<feature type="non-terminal residue" evidence="3">
    <location>
        <position position="117"/>
    </location>
</feature>
<comment type="caution">
    <text evidence="3">The sequence shown here is derived from an EMBL/GenBank/DDBJ whole genome shotgun (WGS) entry which is preliminary data.</text>
</comment>
<dbReference type="SUPFAM" id="SSF51621">
    <property type="entry name" value="Phosphoenolpyruvate/pyruvate domain"/>
    <property type="match status" value="1"/>
</dbReference>
<dbReference type="Gene3D" id="1.10.4100.10">
    <property type="entry name" value="2-methylcitrate dehydratase PrpD"/>
    <property type="match status" value="1"/>
</dbReference>
<dbReference type="AlphaFoldDB" id="A0A816HU86"/>
<dbReference type="EMBL" id="CAJNOR010020113">
    <property type="protein sequence ID" value="CAF1690243.1"/>
    <property type="molecule type" value="Genomic_DNA"/>
</dbReference>
<gene>
    <name evidence="3" type="ORF">XAT740_LOCUS63658</name>
</gene>
<feature type="domain" description="MmgE/PrpD N-terminal" evidence="2">
    <location>
        <begin position="65"/>
        <end position="115"/>
    </location>
</feature>
<keyword evidence="4" id="KW-1185">Reference proteome</keyword>